<dbReference type="STRING" id="1578165.BKG68_18800"/>
<dbReference type="Proteomes" id="UP000192434">
    <property type="component" value="Unassembled WGS sequence"/>
</dbReference>
<keyword evidence="2" id="KW-0732">Signal</keyword>
<sequence>MRYVLTAGWLGLAAMLAVSCGTDSGGIKPIPVGATATSGAQADSQDAVSPTSPKTTAPSVTTSLEPPPPVIVTPEKAEATLISADDVGKIVGSPLTFEVKSSTPEDSPRSGKCEALAGPFTDVLGDEWTTYRHVVQKESKERYDHIVWQAVVLFADAKTAADQMKKAFPDSLKSCVDTEQPTGDLDWRVESFSAEGKTVRWVEQQLNDGKPSAWRCFFEYRAKNNVVFGTRLCQAGNGAPAVTAIVDRMAEWIPA</sequence>
<organism evidence="4 5">
    <name type="scientific">Mycobacteroides saopaulense</name>
    <dbReference type="NCBI Taxonomy" id="1578165"/>
    <lineage>
        <taxon>Bacteria</taxon>
        <taxon>Bacillati</taxon>
        <taxon>Actinomycetota</taxon>
        <taxon>Actinomycetes</taxon>
        <taxon>Mycobacteriales</taxon>
        <taxon>Mycobacteriaceae</taxon>
        <taxon>Mycobacteroides</taxon>
    </lineage>
</organism>
<comment type="caution">
    <text evidence="4">The sequence shown here is derived from an EMBL/GenBank/DDBJ whole genome shotgun (WGS) entry which is preliminary data.</text>
</comment>
<dbReference type="KEGG" id="msao:MYCSP_10885"/>
<proteinExistence type="predicted"/>
<dbReference type="RefSeq" id="WP_083013332.1">
    <property type="nucleotide sequence ID" value="NZ_CP010271.1"/>
</dbReference>
<reference evidence="4 5" key="1">
    <citation type="submission" date="2016-12" db="EMBL/GenBank/DDBJ databases">
        <title>The new phylogeny of genus Mycobacterium.</title>
        <authorList>
            <person name="Tortoli E."/>
            <person name="Trovato A."/>
            <person name="Cirillo D.M."/>
        </authorList>
    </citation>
    <scope>NUCLEOTIDE SEQUENCE [LARGE SCALE GENOMIC DNA]</scope>
    <source>
        <strain evidence="4 5">CCUG 66554</strain>
    </source>
</reference>
<dbReference type="InterPro" id="IPR026954">
    <property type="entry name" value="PknH-like_Extracell"/>
</dbReference>
<dbReference type="OrthoDB" id="4761399at2"/>
<protein>
    <submittedName>
        <fullName evidence="4">Sensor domain-containing protein</fullName>
    </submittedName>
</protein>
<feature type="chain" id="PRO_5038598102" evidence="2">
    <location>
        <begin position="20"/>
        <end position="255"/>
    </location>
</feature>
<gene>
    <name evidence="4" type="ORF">BST43_01740</name>
</gene>
<dbReference type="EMBL" id="MVII01000001">
    <property type="protein sequence ID" value="ORB60958.1"/>
    <property type="molecule type" value="Genomic_DNA"/>
</dbReference>
<dbReference type="InterPro" id="IPR038232">
    <property type="entry name" value="PknH-like_Extracell_sf"/>
</dbReference>
<accession>A0A1S4VJG6</accession>
<dbReference type="AlphaFoldDB" id="A0A1S4VJG6"/>
<evidence type="ECO:0000313" key="5">
    <source>
        <dbReference type="Proteomes" id="UP000192434"/>
    </source>
</evidence>
<feature type="signal peptide" evidence="2">
    <location>
        <begin position="1"/>
        <end position="19"/>
    </location>
</feature>
<evidence type="ECO:0000256" key="1">
    <source>
        <dbReference type="SAM" id="MobiDB-lite"/>
    </source>
</evidence>
<dbReference type="PROSITE" id="PS51257">
    <property type="entry name" value="PROKAR_LIPOPROTEIN"/>
    <property type="match status" value="1"/>
</dbReference>
<evidence type="ECO:0000256" key="2">
    <source>
        <dbReference type="SAM" id="SignalP"/>
    </source>
</evidence>
<name>A0A1S4VJG6_9MYCO</name>
<feature type="domain" description="PknH-like extracellular" evidence="3">
    <location>
        <begin position="72"/>
        <end position="250"/>
    </location>
</feature>
<evidence type="ECO:0000313" key="4">
    <source>
        <dbReference type="EMBL" id="ORB60958.1"/>
    </source>
</evidence>
<evidence type="ECO:0000259" key="3">
    <source>
        <dbReference type="Pfam" id="PF14032"/>
    </source>
</evidence>
<feature type="region of interest" description="Disordered" evidence="1">
    <location>
        <begin position="36"/>
        <end position="69"/>
    </location>
</feature>
<dbReference type="Gene3D" id="3.40.1000.70">
    <property type="entry name" value="PknH-like extracellular domain"/>
    <property type="match status" value="1"/>
</dbReference>
<dbReference type="Pfam" id="PF14032">
    <property type="entry name" value="PknH_C"/>
    <property type="match status" value="1"/>
</dbReference>
<feature type="compositionally biased region" description="Polar residues" evidence="1">
    <location>
        <begin position="36"/>
        <end position="64"/>
    </location>
</feature>